<evidence type="ECO:0000256" key="5">
    <source>
        <dbReference type="ARBA" id="ARBA00059434"/>
    </source>
</evidence>
<dbReference type="GO" id="GO:0005856">
    <property type="term" value="C:cytoskeleton"/>
    <property type="evidence" value="ECO:0007669"/>
    <property type="project" value="UniProtKB-SubCell"/>
</dbReference>
<gene>
    <name evidence="15" type="ORF">JRQ81_011848</name>
</gene>
<dbReference type="SMART" id="SM00166">
    <property type="entry name" value="UBX"/>
    <property type="match status" value="1"/>
</dbReference>
<keyword evidence="3 10" id="KW-0175">Coiled coil</keyword>
<evidence type="ECO:0000259" key="13">
    <source>
        <dbReference type="PROSITE" id="PS50053"/>
    </source>
</evidence>
<evidence type="ECO:0000256" key="2">
    <source>
        <dbReference type="ARBA" id="ARBA00022490"/>
    </source>
</evidence>
<dbReference type="PANTHER" id="PTHR23333">
    <property type="entry name" value="UBX DOMAIN CONTAINING PROTEIN"/>
    <property type="match status" value="1"/>
</dbReference>
<dbReference type="Gene3D" id="3.30.420.210">
    <property type="entry name" value="SEP domain"/>
    <property type="match status" value="1"/>
</dbReference>
<dbReference type="FunFam" id="3.10.20.90:FF:000790">
    <property type="entry name" value="Uncharacterized protein"/>
    <property type="match status" value="1"/>
</dbReference>
<dbReference type="InterPro" id="IPR001012">
    <property type="entry name" value="UBX_dom"/>
</dbReference>
<dbReference type="GO" id="GO:0043130">
    <property type="term" value="F:ubiquitin binding"/>
    <property type="evidence" value="ECO:0007669"/>
    <property type="project" value="TreeGrafter"/>
</dbReference>
<evidence type="ECO:0000313" key="15">
    <source>
        <dbReference type="EMBL" id="KAJ7304303.1"/>
    </source>
</evidence>
<comment type="subcellular location">
    <subcellularLocation>
        <location evidence="1">Cytoplasm</location>
        <location evidence="1">Cytoskeleton</location>
    </subcellularLocation>
</comment>
<protein>
    <recommendedName>
        <fullName evidence="7">UBX domain-containing protein 11</fullName>
    </recommendedName>
    <alternativeName>
        <fullName evidence="9">Socius</fullName>
    </alternativeName>
    <alternativeName>
        <fullName evidence="8">UBX domain-containing protein 5</fullName>
    </alternativeName>
</protein>
<dbReference type="OrthoDB" id="25887at2759"/>
<dbReference type="SMART" id="SM00553">
    <property type="entry name" value="SEP"/>
    <property type="match status" value="1"/>
</dbReference>
<evidence type="ECO:0000256" key="3">
    <source>
        <dbReference type="ARBA" id="ARBA00023054"/>
    </source>
</evidence>
<evidence type="ECO:0000256" key="11">
    <source>
        <dbReference type="SAM" id="MobiDB-lite"/>
    </source>
</evidence>
<evidence type="ECO:0000256" key="9">
    <source>
        <dbReference type="ARBA" id="ARBA00081109"/>
    </source>
</evidence>
<feature type="domain" description="SEP" evidence="14">
    <location>
        <begin position="252"/>
        <end position="316"/>
    </location>
</feature>
<sequence>MAAPASSLKMGGIDHDISSLFSEKDSQNATSVTGIRVLSIKQNILNTRWSLMECGKWKDEVVMMNEILGLGAQIPVSEPSCSDGTAAKPPGVAPTDMELMACMMQKITSLEQQVKSQGQALQCKDKKIKELEEEIDILQKGKEESSGLSRMKELEMLCLKLQRQIWEMERFLNDYGLIWVGEESDSPEALESPKEEESQPSRALWKPGDSVVSGTPINFELIFENLKDLNTLAGEGTSQIEHTAVGARLRQLDAIPLTFYQNGIVMFNGPFRSYEEPSTQRCLRDIMDGYFPSELQRRYPDGVPFQVTDKRDIIFKERKIPENFPGTGQVAGHSKPSKIKETNEVPGPKQTVEQFLNKLPKSLIRGGQVIDVRGEIRKTLKGMGGARSHEVVLVETPSLSGMKKRLEGHRKEEAPDPKISTLRIRSENGEKTYVIKMAFTETVGDLRRYLAQSRGEETEPYEILSPFPSRVYDDDGMTLEECGLVPNASLLLRKKVPSAQLQGPPM</sequence>
<keyword evidence="2" id="KW-0963">Cytoplasm</keyword>
<dbReference type="EMBL" id="JAPFRF010000023">
    <property type="protein sequence ID" value="KAJ7304303.1"/>
    <property type="molecule type" value="Genomic_DNA"/>
</dbReference>
<evidence type="ECO:0000256" key="1">
    <source>
        <dbReference type="ARBA" id="ARBA00004245"/>
    </source>
</evidence>
<dbReference type="InterPro" id="IPR000626">
    <property type="entry name" value="Ubiquitin-like_dom"/>
</dbReference>
<dbReference type="Gene3D" id="3.10.20.90">
    <property type="entry name" value="Phosphatidylinositol 3-kinase Catalytic Subunit, Chain A, domain 1"/>
    <property type="match status" value="1"/>
</dbReference>
<dbReference type="CDD" id="cd17077">
    <property type="entry name" value="UBX_UBXN11"/>
    <property type="match status" value="1"/>
</dbReference>
<dbReference type="SUPFAM" id="SSF102848">
    <property type="entry name" value="NSFL1 (p97 ATPase) cofactor p47, SEP domain"/>
    <property type="match status" value="1"/>
</dbReference>
<comment type="caution">
    <text evidence="15">The sequence shown here is derived from an EMBL/GenBank/DDBJ whole genome shotgun (WGS) entry which is preliminary data.</text>
</comment>
<dbReference type="PROSITE" id="PS50033">
    <property type="entry name" value="UBX"/>
    <property type="match status" value="1"/>
</dbReference>
<dbReference type="SUPFAM" id="SSF54236">
    <property type="entry name" value="Ubiquitin-like"/>
    <property type="match status" value="1"/>
</dbReference>
<dbReference type="InterPro" id="IPR029071">
    <property type="entry name" value="Ubiquitin-like_domsf"/>
</dbReference>
<feature type="region of interest" description="Disordered" evidence="11">
    <location>
        <begin position="186"/>
        <end position="207"/>
    </location>
</feature>
<comment type="subunit">
    <text evidence="6">Interacts with GNA12, GNA13, RND1, RND2 and RND3.</text>
</comment>
<evidence type="ECO:0000313" key="16">
    <source>
        <dbReference type="Proteomes" id="UP001142489"/>
    </source>
</evidence>
<evidence type="ECO:0000256" key="4">
    <source>
        <dbReference type="ARBA" id="ARBA00023212"/>
    </source>
</evidence>
<organism evidence="15 16">
    <name type="scientific">Phrynocephalus forsythii</name>
    <dbReference type="NCBI Taxonomy" id="171643"/>
    <lineage>
        <taxon>Eukaryota</taxon>
        <taxon>Metazoa</taxon>
        <taxon>Chordata</taxon>
        <taxon>Craniata</taxon>
        <taxon>Vertebrata</taxon>
        <taxon>Euteleostomi</taxon>
        <taxon>Lepidosauria</taxon>
        <taxon>Squamata</taxon>
        <taxon>Bifurcata</taxon>
        <taxon>Unidentata</taxon>
        <taxon>Episquamata</taxon>
        <taxon>Toxicofera</taxon>
        <taxon>Iguania</taxon>
        <taxon>Acrodonta</taxon>
        <taxon>Agamidae</taxon>
        <taxon>Agaminae</taxon>
        <taxon>Phrynocephalus</taxon>
    </lineage>
</organism>
<dbReference type="Pfam" id="PF08059">
    <property type="entry name" value="SEP"/>
    <property type="match status" value="1"/>
</dbReference>
<feature type="domain" description="UBX" evidence="12">
    <location>
        <begin position="415"/>
        <end position="492"/>
    </location>
</feature>
<feature type="region of interest" description="Disordered" evidence="11">
    <location>
        <begin position="324"/>
        <end position="347"/>
    </location>
</feature>
<dbReference type="GO" id="GO:0043161">
    <property type="term" value="P:proteasome-mediated ubiquitin-dependent protein catabolic process"/>
    <property type="evidence" value="ECO:0007669"/>
    <property type="project" value="TreeGrafter"/>
</dbReference>
<evidence type="ECO:0000256" key="7">
    <source>
        <dbReference type="ARBA" id="ARBA00073759"/>
    </source>
</evidence>
<dbReference type="PROSITE" id="PS50053">
    <property type="entry name" value="UBIQUITIN_2"/>
    <property type="match status" value="1"/>
</dbReference>
<evidence type="ECO:0000259" key="14">
    <source>
        <dbReference type="PROSITE" id="PS51399"/>
    </source>
</evidence>
<reference evidence="15" key="1">
    <citation type="journal article" date="2023" name="DNA Res.">
        <title>Chromosome-level genome assembly of Phrynocephalus forsythii using third-generation DNA sequencing and Hi-C analysis.</title>
        <authorList>
            <person name="Qi Y."/>
            <person name="Zhao W."/>
            <person name="Zhao Y."/>
            <person name="Niu C."/>
            <person name="Cao S."/>
            <person name="Zhang Y."/>
        </authorList>
    </citation>
    <scope>NUCLEOTIDE SEQUENCE</scope>
    <source>
        <tissue evidence="15">Muscle</tissue>
    </source>
</reference>
<keyword evidence="16" id="KW-1185">Reference proteome</keyword>
<dbReference type="AlphaFoldDB" id="A0A9Q1AQI4"/>
<comment type="function">
    <text evidence="5">May be involved in the reorganization of actin cytoskeleton mediated by RND1, RND2 and RND3. Promotes RHOA activation mediated by GNA12 and GNA13.</text>
</comment>
<evidence type="ECO:0000259" key="12">
    <source>
        <dbReference type="PROSITE" id="PS50033"/>
    </source>
</evidence>
<dbReference type="PANTHER" id="PTHR23333:SF4">
    <property type="entry name" value="UBX DOMAIN-CONTAINING PROTEIN 11"/>
    <property type="match status" value="1"/>
</dbReference>
<dbReference type="PROSITE" id="PS51399">
    <property type="entry name" value="SEP"/>
    <property type="match status" value="1"/>
</dbReference>
<evidence type="ECO:0000256" key="6">
    <source>
        <dbReference type="ARBA" id="ARBA00062345"/>
    </source>
</evidence>
<feature type="domain" description="Ubiquitin-like" evidence="13">
    <location>
        <begin position="420"/>
        <end position="499"/>
    </location>
</feature>
<dbReference type="InterPro" id="IPR012989">
    <property type="entry name" value="SEP_domain"/>
</dbReference>
<dbReference type="InterPro" id="IPR036241">
    <property type="entry name" value="NSFL1C_SEP_dom_sf"/>
</dbReference>
<name>A0A9Q1AQI4_9SAUR</name>
<evidence type="ECO:0000256" key="8">
    <source>
        <dbReference type="ARBA" id="ARBA00075811"/>
    </source>
</evidence>
<evidence type="ECO:0000256" key="10">
    <source>
        <dbReference type="SAM" id="Coils"/>
    </source>
</evidence>
<accession>A0A9Q1AQI4</accession>
<dbReference type="FunFam" id="3.30.420.210:FF:000003">
    <property type="entry name" value="UBX domain protein 11"/>
    <property type="match status" value="1"/>
</dbReference>
<proteinExistence type="predicted"/>
<dbReference type="Pfam" id="PF00789">
    <property type="entry name" value="UBX"/>
    <property type="match status" value="1"/>
</dbReference>
<keyword evidence="4" id="KW-0206">Cytoskeleton</keyword>
<dbReference type="Proteomes" id="UP001142489">
    <property type="component" value="Unassembled WGS sequence"/>
</dbReference>
<feature type="coiled-coil region" evidence="10">
    <location>
        <begin position="114"/>
        <end position="148"/>
    </location>
</feature>